<dbReference type="Pfam" id="PF03099">
    <property type="entry name" value="BPL_LplA_LipB"/>
    <property type="match status" value="1"/>
</dbReference>
<sequence length="316" mass="33624">MQQIQLITILSDGQFHSGEDLGAAVGVSRAAVWKQIQKLAELGVEVESVRGQGYRVLGGIDLIAPADIAVTRFDIELLSVTTSTNSLLMDQAQQGSIHLKAISADMQTHGRGRRGRAWISPYASNMYLSVGWEFQSGAAALSGLSLAVGVAVVEALSKLGVSGVGLKWPNDILHNGLKLGGILIEMGGDPSGDCHVVIGLGLNVHMAGASSQAIDQPWTTCDKLTEKPLARAKILSCLLDALESMLETYEQHGFSAYHQQWEQLHDYQNQVVIITSGENKSSGVAQGVDGSGALIVETSLGRKLFHGGEVSVRRSK</sequence>
<dbReference type="InterPro" id="IPR030855">
    <property type="entry name" value="Bifunct_BirA"/>
</dbReference>
<evidence type="ECO:0000256" key="10">
    <source>
        <dbReference type="HAMAP-Rule" id="MF_00978"/>
    </source>
</evidence>
<accession>A0ABM9AJH0</accession>
<keyword evidence="1 10" id="KW-0678">Repressor</keyword>
<comment type="caution">
    <text evidence="12">The sequence shown here is derived from an EMBL/GenBank/DDBJ whole genome shotgun (WGS) entry which is preliminary data.</text>
</comment>
<evidence type="ECO:0000256" key="1">
    <source>
        <dbReference type="ARBA" id="ARBA00022491"/>
    </source>
</evidence>
<dbReference type="NCBIfam" id="TIGR00122">
    <property type="entry name" value="birA_repr_reg"/>
    <property type="match status" value="1"/>
</dbReference>
<evidence type="ECO:0000256" key="9">
    <source>
        <dbReference type="ARBA" id="ARBA00047846"/>
    </source>
</evidence>
<feature type="binding site" evidence="10">
    <location>
        <position position="107"/>
    </location>
    <ligand>
        <name>biotin</name>
        <dbReference type="ChEBI" id="CHEBI:57586"/>
    </ligand>
</feature>
<dbReference type="InterPro" id="IPR004143">
    <property type="entry name" value="BPL_LPL_catalytic"/>
</dbReference>
<feature type="domain" description="BPL/LPL catalytic" evidence="11">
    <location>
        <begin position="61"/>
        <end position="250"/>
    </location>
</feature>
<dbReference type="NCBIfam" id="TIGR00121">
    <property type="entry name" value="birA_ligase"/>
    <property type="match status" value="1"/>
</dbReference>
<reference evidence="12" key="1">
    <citation type="submission" date="2021-12" db="EMBL/GenBank/DDBJ databases">
        <authorList>
            <person name="Rodrigo-Torres L."/>
            <person name="Arahal R. D."/>
            <person name="Lucena T."/>
        </authorList>
    </citation>
    <scope>NUCLEOTIDE SEQUENCE</scope>
    <source>
        <strain evidence="12">CECT 8267</strain>
    </source>
</reference>
<dbReference type="Gene3D" id="2.30.30.100">
    <property type="match status" value="1"/>
</dbReference>
<dbReference type="Proteomes" id="UP000838100">
    <property type="component" value="Unassembled WGS sequence"/>
</dbReference>
<dbReference type="Pfam" id="PF02237">
    <property type="entry name" value="BPL_C"/>
    <property type="match status" value="1"/>
</dbReference>
<dbReference type="InterPro" id="IPR004408">
    <property type="entry name" value="Biotin_CoA_COase_ligase"/>
</dbReference>
<feature type="DNA-binding region" description="H-T-H motif" evidence="10">
    <location>
        <begin position="18"/>
        <end position="37"/>
    </location>
</feature>
<comment type="function">
    <text evidence="10">Acts both as a biotin--[acetyl-CoA-carboxylase] ligase and a biotin-operon repressor. In the presence of ATP, BirA activates biotin to form the BirA-biotinyl-5'-adenylate (BirA-bio-5'-AMP or holoBirA) complex. HoloBirA can either transfer the biotinyl moiety to the biotin carboxyl carrier protein (BCCP) subunit of acetyl-CoA carboxylase, or bind to the biotin operator site and inhibit transcription of the operon.</text>
</comment>
<comment type="similarity">
    <text evidence="10">Belongs to the biotin--protein ligase family.</text>
</comment>
<dbReference type="SUPFAM" id="SSF55681">
    <property type="entry name" value="Class II aaRS and biotin synthetases"/>
    <property type="match status" value="1"/>
</dbReference>
<dbReference type="CDD" id="cd16442">
    <property type="entry name" value="BPL"/>
    <property type="match status" value="1"/>
</dbReference>
<keyword evidence="4 10" id="KW-0067">ATP-binding</keyword>
<dbReference type="PANTHER" id="PTHR12835">
    <property type="entry name" value="BIOTIN PROTEIN LIGASE"/>
    <property type="match status" value="1"/>
</dbReference>
<dbReference type="SUPFAM" id="SSF50037">
    <property type="entry name" value="C-terminal domain of transcriptional repressors"/>
    <property type="match status" value="1"/>
</dbReference>
<dbReference type="InterPro" id="IPR036390">
    <property type="entry name" value="WH_DNA-bd_sf"/>
</dbReference>
<evidence type="ECO:0000313" key="12">
    <source>
        <dbReference type="EMBL" id="CAH0993219.1"/>
    </source>
</evidence>
<dbReference type="EMBL" id="CAKLPX010000006">
    <property type="protein sequence ID" value="CAH0993219.1"/>
    <property type="molecule type" value="Genomic_DNA"/>
</dbReference>
<dbReference type="InterPro" id="IPR013196">
    <property type="entry name" value="HTH_11"/>
</dbReference>
<dbReference type="PANTHER" id="PTHR12835:SF5">
    <property type="entry name" value="BIOTIN--PROTEIN LIGASE"/>
    <property type="match status" value="1"/>
</dbReference>
<dbReference type="Gene3D" id="3.30.930.10">
    <property type="entry name" value="Bira Bifunctional Protein, Domain 2"/>
    <property type="match status" value="1"/>
</dbReference>
<dbReference type="Gene3D" id="1.10.10.10">
    <property type="entry name" value="Winged helix-like DNA-binding domain superfamily/Winged helix DNA-binding domain"/>
    <property type="match status" value="1"/>
</dbReference>
<dbReference type="InterPro" id="IPR004409">
    <property type="entry name" value="Biotin_operon_repress_HTH"/>
</dbReference>
<feature type="binding site" evidence="10">
    <location>
        <begin position="111"/>
        <end position="113"/>
    </location>
    <ligand>
        <name>biotin</name>
        <dbReference type="ChEBI" id="CHEBI:57586"/>
    </ligand>
</feature>
<dbReference type="PROSITE" id="PS51733">
    <property type="entry name" value="BPL_LPL_CATALYTIC"/>
    <property type="match status" value="1"/>
</dbReference>
<feature type="binding site" evidence="10">
    <location>
        <position position="178"/>
    </location>
    <ligand>
        <name>biotin</name>
        <dbReference type="ChEBI" id="CHEBI:57586"/>
    </ligand>
</feature>
<keyword evidence="6 10" id="KW-0238">DNA-binding</keyword>
<feature type="binding site" evidence="10">
    <location>
        <begin position="83"/>
        <end position="85"/>
    </location>
    <ligand>
        <name>biotin</name>
        <dbReference type="ChEBI" id="CHEBI:57586"/>
    </ligand>
</feature>
<evidence type="ECO:0000256" key="5">
    <source>
        <dbReference type="ARBA" id="ARBA00023015"/>
    </source>
</evidence>
<name>A0ABM9AJH0_9GAMM</name>
<keyword evidence="3 10" id="KW-0547">Nucleotide-binding</keyword>
<dbReference type="Pfam" id="PF08279">
    <property type="entry name" value="HTH_11"/>
    <property type="match status" value="1"/>
</dbReference>
<dbReference type="InterPro" id="IPR008988">
    <property type="entry name" value="Transcriptional_repressor_C"/>
</dbReference>
<dbReference type="InterPro" id="IPR045864">
    <property type="entry name" value="aa-tRNA-synth_II/BPL/LPL"/>
</dbReference>
<dbReference type="HAMAP" id="MF_00978">
    <property type="entry name" value="Bifunct_BirA"/>
    <property type="match status" value="1"/>
</dbReference>
<evidence type="ECO:0000256" key="4">
    <source>
        <dbReference type="ARBA" id="ARBA00022840"/>
    </source>
</evidence>
<dbReference type="NCBIfam" id="NF008847">
    <property type="entry name" value="PRK11886.1-2"/>
    <property type="match status" value="1"/>
</dbReference>
<keyword evidence="7 10" id="KW-0804">Transcription</keyword>
<proteinExistence type="inferred from homology"/>
<gene>
    <name evidence="10 12" type="primary">birA</name>
    <name evidence="12" type="ORF">SIN8267_03361</name>
</gene>
<dbReference type="SUPFAM" id="SSF46785">
    <property type="entry name" value="Winged helix' DNA-binding domain"/>
    <property type="match status" value="1"/>
</dbReference>
<dbReference type="InterPro" id="IPR003142">
    <property type="entry name" value="BPL_C"/>
</dbReference>
<evidence type="ECO:0000313" key="13">
    <source>
        <dbReference type="Proteomes" id="UP000838100"/>
    </source>
</evidence>
<dbReference type="InterPro" id="IPR036388">
    <property type="entry name" value="WH-like_DNA-bd_sf"/>
</dbReference>
<evidence type="ECO:0000259" key="11">
    <source>
        <dbReference type="PROSITE" id="PS51733"/>
    </source>
</evidence>
<evidence type="ECO:0000256" key="2">
    <source>
        <dbReference type="ARBA" id="ARBA00022598"/>
    </source>
</evidence>
<evidence type="ECO:0000256" key="3">
    <source>
        <dbReference type="ARBA" id="ARBA00022741"/>
    </source>
</evidence>
<dbReference type="GO" id="GO:0004077">
    <property type="term" value="F:biotin--[biotin carboxyl-carrier protein] ligase activity"/>
    <property type="evidence" value="ECO:0007669"/>
    <property type="project" value="UniProtKB-EC"/>
</dbReference>
<evidence type="ECO:0000256" key="8">
    <source>
        <dbReference type="ARBA" id="ARBA00023267"/>
    </source>
</evidence>
<protein>
    <recommendedName>
        <fullName evidence="10">Bifunctional ligase/repressor BirA</fullName>
    </recommendedName>
    <alternativeName>
        <fullName evidence="10">Biotin operon repressor</fullName>
    </alternativeName>
    <alternativeName>
        <fullName evidence="10">Biotin--[acetyl-CoA-carboxylase] ligase</fullName>
        <ecNumber evidence="10">6.3.4.15</ecNumber>
    </alternativeName>
    <alternativeName>
        <fullName evidence="10">Biotin--protein ligase</fullName>
    </alternativeName>
    <alternativeName>
        <fullName evidence="10">Biotin-[acetyl-CoA carboxylase] synthetase</fullName>
    </alternativeName>
</protein>
<keyword evidence="8 10" id="KW-0092">Biotin</keyword>
<keyword evidence="13" id="KW-1185">Reference proteome</keyword>
<organism evidence="12 13">
    <name type="scientific">Sinobacterium norvegicum</name>
    <dbReference type="NCBI Taxonomy" id="1641715"/>
    <lineage>
        <taxon>Bacteria</taxon>
        <taxon>Pseudomonadati</taxon>
        <taxon>Pseudomonadota</taxon>
        <taxon>Gammaproteobacteria</taxon>
        <taxon>Cellvibrionales</taxon>
        <taxon>Spongiibacteraceae</taxon>
        <taxon>Sinobacterium</taxon>
    </lineage>
</organism>
<dbReference type="EC" id="6.3.4.15" evidence="10"/>
<keyword evidence="5 10" id="KW-0805">Transcription regulation</keyword>
<dbReference type="RefSeq" id="WP_237445903.1">
    <property type="nucleotide sequence ID" value="NZ_CAKLPX010000006.1"/>
</dbReference>
<keyword evidence="2 10" id="KW-0436">Ligase</keyword>
<evidence type="ECO:0000256" key="6">
    <source>
        <dbReference type="ARBA" id="ARBA00023125"/>
    </source>
</evidence>
<evidence type="ECO:0000256" key="7">
    <source>
        <dbReference type="ARBA" id="ARBA00023163"/>
    </source>
</evidence>
<comment type="catalytic activity">
    <reaction evidence="9 10">
        <text>biotin + L-lysyl-[protein] + ATP = N(6)-biotinyl-L-lysyl-[protein] + AMP + diphosphate + H(+)</text>
        <dbReference type="Rhea" id="RHEA:11756"/>
        <dbReference type="Rhea" id="RHEA-COMP:9752"/>
        <dbReference type="Rhea" id="RHEA-COMP:10505"/>
        <dbReference type="ChEBI" id="CHEBI:15378"/>
        <dbReference type="ChEBI" id="CHEBI:29969"/>
        <dbReference type="ChEBI" id="CHEBI:30616"/>
        <dbReference type="ChEBI" id="CHEBI:33019"/>
        <dbReference type="ChEBI" id="CHEBI:57586"/>
        <dbReference type="ChEBI" id="CHEBI:83144"/>
        <dbReference type="ChEBI" id="CHEBI:456215"/>
        <dbReference type="EC" id="6.3.4.15"/>
    </reaction>
</comment>